<sequence length="167" mass="20292">MLNGGYSMLSICEQLIVWRSNKMSVSTPLYLISHTQKVCSLYKRALRNLESWYDRREVFRYEAVLLRQRFEENRNVKDMRIAKKLLLTGEQELFDKQHYQPKKFPKSPGGTSFAREVIPPDWVLDYWHPIEKSQYPEYFARRELRKKQFIEMWEKKYGKPTEEDLHH</sequence>
<dbReference type="InterPro" id="IPR008011">
    <property type="entry name" value="Complex1_LYR_dom"/>
</dbReference>
<reference evidence="17" key="1">
    <citation type="journal article" date="2023" name="IScience">
        <title>Live-bearing cockroach genome reveals convergent evolutionary mechanisms linked to viviparity in insects and beyond.</title>
        <authorList>
            <person name="Fouks B."/>
            <person name="Harrison M.C."/>
            <person name="Mikhailova A.A."/>
            <person name="Marchal E."/>
            <person name="English S."/>
            <person name="Carruthers M."/>
            <person name="Jennings E.C."/>
            <person name="Chiamaka E.L."/>
            <person name="Frigard R.A."/>
            <person name="Pippel M."/>
            <person name="Attardo G.M."/>
            <person name="Benoit J.B."/>
            <person name="Bornberg-Bauer E."/>
            <person name="Tobe S.S."/>
        </authorList>
    </citation>
    <scope>NUCLEOTIDE SEQUENCE</scope>
    <source>
        <strain evidence="17">Stay&amp;Tobe</strain>
    </source>
</reference>
<keyword evidence="18" id="KW-1185">Reference proteome</keyword>
<evidence type="ECO:0000256" key="4">
    <source>
        <dbReference type="ARBA" id="ARBA00011790"/>
    </source>
</evidence>
<reference evidence="17" key="2">
    <citation type="submission" date="2023-05" db="EMBL/GenBank/DDBJ databases">
        <authorList>
            <person name="Fouks B."/>
        </authorList>
    </citation>
    <scope>NUCLEOTIDE SEQUENCE</scope>
    <source>
        <strain evidence="17">Stay&amp;Tobe</strain>
        <tissue evidence="17">Testes</tissue>
    </source>
</reference>
<evidence type="ECO:0000256" key="6">
    <source>
        <dbReference type="ARBA" id="ARBA00022448"/>
    </source>
</evidence>
<dbReference type="Pfam" id="PF05347">
    <property type="entry name" value="Complex1_LYR"/>
    <property type="match status" value="1"/>
</dbReference>
<comment type="similarity">
    <text evidence="3">Belongs to the complex I LYR family.</text>
</comment>
<evidence type="ECO:0000256" key="8">
    <source>
        <dbReference type="ARBA" id="ARBA00022660"/>
    </source>
</evidence>
<proteinExistence type="inferred from homology"/>
<protein>
    <recommendedName>
        <fullName evidence="5">NADH dehydrogenase [ubiquinone] 1 beta subcomplex subunit 9</fullName>
    </recommendedName>
    <alternativeName>
        <fullName evidence="14">Complex I-B22</fullName>
    </alternativeName>
    <alternativeName>
        <fullName evidence="15">NADH-ubiquinone oxidoreductase B22 subunit</fullName>
    </alternativeName>
</protein>
<dbReference type="Proteomes" id="UP001233999">
    <property type="component" value="Unassembled WGS sequence"/>
</dbReference>
<evidence type="ECO:0000256" key="10">
    <source>
        <dbReference type="ARBA" id="ARBA00022982"/>
    </source>
</evidence>
<organism evidence="17 18">
    <name type="scientific">Diploptera punctata</name>
    <name type="common">Pacific beetle cockroach</name>
    <dbReference type="NCBI Taxonomy" id="6984"/>
    <lineage>
        <taxon>Eukaryota</taxon>
        <taxon>Metazoa</taxon>
        <taxon>Ecdysozoa</taxon>
        <taxon>Arthropoda</taxon>
        <taxon>Hexapoda</taxon>
        <taxon>Insecta</taxon>
        <taxon>Pterygota</taxon>
        <taxon>Neoptera</taxon>
        <taxon>Polyneoptera</taxon>
        <taxon>Dictyoptera</taxon>
        <taxon>Blattodea</taxon>
        <taxon>Blaberoidea</taxon>
        <taxon>Blaberidae</taxon>
        <taxon>Diplopterinae</taxon>
        <taxon>Diploptera</taxon>
    </lineage>
</organism>
<keyword evidence="11" id="KW-0007">Acetylation</keyword>
<evidence type="ECO:0000259" key="16">
    <source>
        <dbReference type="Pfam" id="PF05347"/>
    </source>
</evidence>
<dbReference type="EMBL" id="JASPKZ010006054">
    <property type="protein sequence ID" value="KAJ9587887.1"/>
    <property type="molecule type" value="Genomic_DNA"/>
</dbReference>
<evidence type="ECO:0000313" key="17">
    <source>
        <dbReference type="EMBL" id="KAJ9587887.1"/>
    </source>
</evidence>
<evidence type="ECO:0000256" key="11">
    <source>
        <dbReference type="ARBA" id="ARBA00022990"/>
    </source>
</evidence>
<keyword evidence="6" id="KW-0813">Transport</keyword>
<evidence type="ECO:0000256" key="1">
    <source>
        <dbReference type="ARBA" id="ARBA00002920"/>
    </source>
</evidence>
<keyword evidence="12" id="KW-0496">Mitochondrion</keyword>
<evidence type="ECO:0000256" key="2">
    <source>
        <dbReference type="ARBA" id="ARBA00004443"/>
    </source>
</evidence>
<keyword evidence="8" id="KW-0679">Respiratory chain</keyword>
<comment type="subunit">
    <text evidence="4">Mammalian complex I is composed of 45 different subunits.</text>
</comment>
<keyword evidence="10" id="KW-0249">Electron transport</keyword>
<feature type="domain" description="Complex 1 LYR protein" evidence="16">
    <location>
        <begin position="36"/>
        <end position="93"/>
    </location>
</feature>
<keyword evidence="7" id="KW-0597">Phosphoprotein</keyword>
<dbReference type="GO" id="GO:0005743">
    <property type="term" value="C:mitochondrial inner membrane"/>
    <property type="evidence" value="ECO:0007669"/>
    <property type="project" value="UniProtKB-SubCell"/>
</dbReference>
<evidence type="ECO:0000256" key="13">
    <source>
        <dbReference type="ARBA" id="ARBA00023136"/>
    </source>
</evidence>
<dbReference type="GO" id="GO:0006120">
    <property type="term" value="P:mitochondrial electron transport, NADH to ubiquinone"/>
    <property type="evidence" value="ECO:0007669"/>
    <property type="project" value="InterPro"/>
</dbReference>
<comment type="caution">
    <text evidence="17">The sequence shown here is derived from an EMBL/GenBank/DDBJ whole genome shotgun (WGS) entry which is preliminary data.</text>
</comment>
<dbReference type="InterPro" id="IPR033034">
    <property type="entry name" value="NDUFB9"/>
</dbReference>
<name>A0AAD7ZWA5_DIPPU</name>
<comment type="subcellular location">
    <subcellularLocation>
        <location evidence="2">Mitochondrion inner membrane</location>
        <topology evidence="2">Peripheral membrane protein</topology>
        <orientation evidence="2">Matrix side</orientation>
    </subcellularLocation>
</comment>
<gene>
    <name evidence="17" type="ORF">L9F63_018668</name>
</gene>
<keyword evidence="9" id="KW-0999">Mitochondrion inner membrane</keyword>
<accession>A0AAD7ZWA5</accession>
<keyword evidence="13" id="KW-0472">Membrane</keyword>
<evidence type="ECO:0000256" key="12">
    <source>
        <dbReference type="ARBA" id="ARBA00023128"/>
    </source>
</evidence>
<evidence type="ECO:0000313" key="18">
    <source>
        <dbReference type="Proteomes" id="UP001233999"/>
    </source>
</evidence>
<dbReference type="PANTHER" id="PTHR12868:SF0">
    <property type="entry name" value="NADH DEHYDROGENASE [UBIQUINONE] 1 BETA SUBCOMPLEX SUBUNIT 9"/>
    <property type="match status" value="1"/>
</dbReference>
<evidence type="ECO:0000256" key="5">
    <source>
        <dbReference type="ARBA" id="ARBA00018684"/>
    </source>
</evidence>
<evidence type="ECO:0000256" key="7">
    <source>
        <dbReference type="ARBA" id="ARBA00022553"/>
    </source>
</evidence>
<evidence type="ECO:0000256" key="15">
    <source>
        <dbReference type="ARBA" id="ARBA00032528"/>
    </source>
</evidence>
<dbReference type="AlphaFoldDB" id="A0AAD7ZWA5"/>
<dbReference type="InterPro" id="IPR045292">
    <property type="entry name" value="Complex1_LYR_NDUFB9_LYRM3"/>
</dbReference>
<dbReference type="CDD" id="cd20263">
    <property type="entry name" value="Complex1_LYR_NDUFB9_LYRM3"/>
    <property type="match status" value="1"/>
</dbReference>
<dbReference type="PANTHER" id="PTHR12868">
    <property type="entry name" value="NADH-UBIQUINONE OXIDOREDUCTASE B22 SUBUNIT"/>
    <property type="match status" value="1"/>
</dbReference>
<evidence type="ECO:0000256" key="9">
    <source>
        <dbReference type="ARBA" id="ARBA00022792"/>
    </source>
</evidence>
<comment type="function">
    <text evidence="1">Accessory subunit of the mitochondrial membrane respiratory chain NADH dehydrogenase (Complex I), that is believed to be not involved in catalysis. Complex I functions in the transfer of electrons from NADH to the respiratory chain. The immediate electron acceptor for the enzyme is believed to be ubiquinone.</text>
</comment>
<evidence type="ECO:0000256" key="3">
    <source>
        <dbReference type="ARBA" id="ARBA00009508"/>
    </source>
</evidence>
<evidence type="ECO:0000256" key="14">
    <source>
        <dbReference type="ARBA" id="ARBA00030192"/>
    </source>
</evidence>